<evidence type="ECO:0000313" key="1">
    <source>
        <dbReference type="EMBL" id="EEF91136.1"/>
    </source>
</evidence>
<accession>E2NAA3</accession>
<comment type="caution">
    <text evidence="1">The sequence shown here is derived from an EMBL/GenBank/DDBJ whole genome shotgun (WGS) entry which is preliminary data.</text>
</comment>
<dbReference type="EMBL" id="ACCH01000113">
    <property type="protein sequence ID" value="EEF91136.1"/>
    <property type="molecule type" value="Genomic_DNA"/>
</dbReference>
<evidence type="ECO:0000313" key="2">
    <source>
        <dbReference type="Proteomes" id="UP000003711"/>
    </source>
</evidence>
<name>E2NAA3_9BACE</name>
<organism evidence="1 2">
    <name type="scientific">Bacteroides cellulosilyticus DSM 14838</name>
    <dbReference type="NCBI Taxonomy" id="537012"/>
    <lineage>
        <taxon>Bacteria</taxon>
        <taxon>Pseudomonadati</taxon>
        <taxon>Bacteroidota</taxon>
        <taxon>Bacteroidia</taxon>
        <taxon>Bacteroidales</taxon>
        <taxon>Bacteroidaceae</taxon>
        <taxon>Bacteroides</taxon>
    </lineage>
</organism>
<dbReference type="HOGENOM" id="CLU_3304394_0_0_10"/>
<protein>
    <submittedName>
        <fullName evidence="1">Uncharacterized protein</fullName>
    </submittedName>
</protein>
<proteinExistence type="predicted"/>
<dbReference type="AlphaFoldDB" id="E2NAA3"/>
<reference evidence="1 2" key="2">
    <citation type="submission" date="2009-01" db="EMBL/GenBank/DDBJ databases">
        <title>Draft genome sequence of Bacteroides cellulosilyticus (DSM 14838).</title>
        <authorList>
            <person name="Sudarsanam P."/>
            <person name="Ley R."/>
            <person name="Guruge J."/>
            <person name="Turnbaugh P.J."/>
            <person name="Mahowald M."/>
            <person name="Liep D."/>
            <person name="Gordon J."/>
        </authorList>
    </citation>
    <scope>NUCLEOTIDE SEQUENCE [LARGE SCALE GENOMIC DNA]</scope>
    <source>
        <strain evidence="1 2">DSM 14838</strain>
    </source>
</reference>
<reference evidence="1 2" key="1">
    <citation type="submission" date="2008-12" db="EMBL/GenBank/DDBJ databases">
        <authorList>
            <person name="Fulton L."/>
            <person name="Clifton S."/>
            <person name="Fulton B."/>
            <person name="Xu J."/>
            <person name="Minx P."/>
            <person name="Pepin K.H."/>
            <person name="Johnson M."/>
            <person name="Bhonagiri V."/>
            <person name="Nash W.E."/>
            <person name="Mardis E.R."/>
            <person name="Wilson R.K."/>
        </authorList>
    </citation>
    <scope>NUCLEOTIDE SEQUENCE [LARGE SCALE GENOMIC DNA]</scope>
    <source>
        <strain evidence="1 2">DSM 14838</strain>
    </source>
</reference>
<dbReference type="Proteomes" id="UP000003711">
    <property type="component" value="Unassembled WGS sequence"/>
</dbReference>
<gene>
    <name evidence="1" type="ORF">BACCELL_01206</name>
</gene>
<sequence>MASYQENFECARKKTEIFYKKLLSLKKEGNLIIRFPSTL</sequence>